<comment type="caution">
    <text evidence="1">The sequence shown here is derived from an EMBL/GenBank/DDBJ whole genome shotgun (WGS) entry which is preliminary data.</text>
</comment>
<gene>
    <name evidence="1" type="ORF">CPELLU_LOCUS19382</name>
</gene>
<dbReference type="EMBL" id="CAJVQA010045919">
    <property type="protein sequence ID" value="CAG8817806.1"/>
    <property type="molecule type" value="Genomic_DNA"/>
</dbReference>
<evidence type="ECO:0000313" key="1">
    <source>
        <dbReference type="EMBL" id="CAG8817806.1"/>
    </source>
</evidence>
<dbReference type="Proteomes" id="UP000789759">
    <property type="component" value="Unassembled WGS sequence"/>
</dbReference>
<keyword evidence="2" id="KW-1185">Reference proteome</keyword>
<organism evidence="1 2">
    <name type="scientific">Cetraspora pellucida</name>
    <dbReference type="NCBI Taxonomy" id="1433469"/>
    <lineage>
        <taxon>Eukaryota</taxon>
        <taxon>Fungi</taxon>
        <taxon>Fungi incertae sedis</taxon>
        <taxon>Mucoromycota</taxon>
        <taxon>Glomeromycotina</taxon>
        <taxon>Glomeromycetes</taxon>
        <taxon>Diversisporales</taxon>
        <taxon>Gigasporaceae</taxon>
        <taxon>Cetraspora</taxon>
    </lineage>
</organism>
<accession>A0A9N9PEF0</accession>
<evidence type="ECO:0000313" key="2">
    <source>
        <dbReference type="Proteomes" id="UP000789759"/>
    </source>
</evidence>
<feature type="non-terminal residue" evidence="1">
    <location>
        <position position="1"/>
    </location>
</feature>
<dbReference type="AlphaFoldDB" id="A0A9N9PEF0"/>
<reference evidence="1" key="1">
    <citation type="submission" date="2021-06" db="EMBL/GenBank/DDBJ databases">
        <authorList>
            <person name="Kallberg Y."/>
            <person name="Tangrot J."/>
            <person name="Rosling A."/>
        </authorList>
    </citation>
    <scope>NUCLEOTIDE SEQUENCE</scope>
    <source>
        <strain evidence="1">FL966</strain>
    </source>
</reference>
<proteinExistence type="predicted"/>
<sequence>CVDWTRRVDEFKRLPQNNLQVTRNPHLVEPGNCYENGMREWCVKGGNAGQFDSVRGVLSKEKDERSKIEFVPPQVLSRGADPGQVVEWSMEKGAEQEKGPETYTSWKVLIQNSWSIENKGKAMLVKWDKSQSTQKRQMKRSTLYLPQWNETL</sequence>
<protein>
    <submittedName>
        <fullName evidence="1">12384_t:CDS:1</fullName>
    </submittedName>
</protein>
<feature type="non-terminal residue" evidence="1">
    <location>
        <position position="152"/>
    </location>
</feature>
<name>A0A9N9PEF0_9GLOM</name>